<keyword evidence="4" id="KW-1185">Reference proteome</keyword>
<sequence length="133" mass="13458">MKKISFDIPEVDMDERGVSPVIGVILMVAITVILAAVIASFVLGFGDNVSQEVQAGASISYDAANDEVTVTWVSEGSATQLNVTSSAGSVSSSPIQNVGDTASVSGATSGTTITVTAFDGDTQTVVAQKTVGQ</sequence>
<dbReference type="RefSeq" id="WP_159527521.1">
    <property type="nucleotide sequence ID" value="NZ_WUUU01000207.1"/>
</dbReference>
<dbReference type="NCBIfam" id="TIGR02537">
    <property type="entry name" value="arch_flag_Nterm"/>
    <property type="match status" value="1"/>
</dbReference>
<protein>
    <submittedName>
        <fullName evidence="3">Type IV pilin</fullName>
    </submittedName>
</protein>
<evidence type="ECO:0000259" key="2">
    <source>
        <dbReference type="Pfam" id="PF07790"/>
    </source>
</evidence>
<feature type="domain" description="Archaeal Type IV pilin N-terminal" evidence="2">
    <location>
        <begin position="16"/>
        <end position="72"/>
    </location>
</feature>
<accession>A0A6B0SLJ7</accession>
<dbReference type="EMBL" id="WUUU01000207">
    <property type="protein sequence ID" value="MXR22137.1"/>
    <property type="molecule type" value="Genomic_DNA"/>
</dbReference>
<organism evidence="3 4">
    <name type="scientific">Halobacterium bonnevillei</name>
    <dbReference type="NCBI Taxonomy" id="2692200"/>
    <lineage>
        <taxon>Archaea</taxon>
        <taxon>Methanobacteriati</taxon>
        <taxon>Methanobacteriota</taxon>
        <taxon>Stenosarchaea group</taxon>
        <taxon>Halobacteria</taxon>
        <taxon>Halobacteriales</taxon>
        <taxon>Halobacteriaceae</taxon>
        <taxon>Halobacterium</taxon>
    </lineage>
</organism>
<gene>
    <name evidence="3" type="ORF">GRX66_16640</name>
</gene>
<dbReference type="OrthoDB" id="169565at2157"/>
<dbReference type="PANTHER" id="PTHR38138">
    <property type="entry name" value="VNG6441H"/>
    <property type="match status" value="1"/>
</dbReference>
<proteinExistence type="predicted"/>
<comment type="caution">
    <text evidence="3">The sequence shown here is derived from an EMBL/GenBank/DDBJ whole genome shotgun (WGS) entry which is preliminary data.</text>
</comment>
<reference evidence="3 4" key="1">
    <citation type="submission" date="2019-12" db="EMBL/GenBank/DDBJ databases">
        <title>Isolation and characterization of three novel carbon monoxide-oxidizing members of Halobacteria from salione crusts and soils.</title>
        <authorList>
            <person name="Myers M.R."/>
            <person name="King G.M."/>
        </authorList>
    </citation>
    <scope>NUCLEOTIDE SEQUENCE [LARGE SCALE GENOMIC DNA]</scope>
    <source>
        <strain evidence="3 4">PCN9</strain>
    </source>
</reference>
<evidence type="ECO:0000313" key="4">
    <source>
        <dbReference type="Proteomes" id="UP000471521"/>
    </source>
</evidence>
<keyword evidence="1" id="KW-0812">Transmembrane</keyword>
<name>A0A6B0SLJ7_9EURY</name>
<dbReference type="InterPro" id="IPR012859">
    <property type="entry name" value="Pilin_N_archaeal"/>
</dbReference>
<dbReference type="PANTHER" id="PTHR38138:SF1">
    <property type="entry name" value="ARCHAEAL TYPE IV PILIN N-TERMINAL DOMAIN-CONTAINING PROTEIN"/>
    <property type="match status" value="1"/>
</dbReference>
<dbReference type="Proteomes" id="UP000471521">
    <property type="component" value="Unassembled WGS sequence"/>
</dbReference>
<evidence type="ECO:0000313" key="3">
    <source>
        <dbReference type="EMBL" id="MXR22137.1"/>
    </source>
</evidence>
<keyword evidence="1" id="KW-1133">Transmembrane helix</keyword>
<keyword evidence="1" id="KW-0472">Membrane</keyword>
<evidence type="ECO:0000256" key="1">
    <source>
        <dbReference type="SAM" id="Phobius"/>
    </source>
</evidence>
<feature type="transmembrane region" description="Helical" evidence="1">
    <location>
        <begin position="21"/>
        <end position="45"/>
    </location>
</feature>
<dbReference type="Pfam" id="PF07790">
    <property type="entry name" value="Pilin_N"/>
    <property type="match status" value="1"/>
</dbReference>
<dbReference type="InterPro" id="IPR013373">
    <property type="entry name" value="Flagellin/pilin_N_arc"/>
</dbReference>
<dbReference type="AlphaFoldDB" id="A0A6B0SLJ7"/>